<keyword evidence="3" id="KW-1185">Reference proteome</keyword>
<proteinExistence type="predicted"/>
<dbReference type="KEGG" id="spph:KFK14_20530"/>
<feature type="signal peptide" evidence="1">
    <location>
        <begin position="1"/>
        <end position="25"/>
    </location>
</feature>
<sequence>MIGRRLSWPKRAALFALGLSGFLLAAHVTPAQAQTLPVCAVDLNGNGDAGDPGEVANCTIMADDAWLCPMQQTMCVADAEGAYSCPLGSQHPCLTPVGGGTPMCSPNACTGSDGAGIEDDPIVDDPGAPADGEVDAEGHCLGNIEIFAGRAVRCRPAGLKTTFSNCCKDKGKIVKDGMGSSISSIGTKIAVAKGVFTGMKAAYGAFKAGATAGQAASSGANAIIAGIDPTSIAISLAINFMMDFLLSGCDSQDMEVGMLRGSGMCHEVGTYCSSKILGICVQKSKGHCCFNTKLGRIIQEQGRPQLKSFNRLGWGTPKNPYCRGFTPEEFQALDFSKMDLSEYYSEIEARAQADIQIDMKDKIDAYMRVIGQ</sequence>
<dbReference type="AlphaFoldDB" id="A0A975K6N5"/>
<name>A0A975K6N5_9SPHN</name>
<accession>A0A975K6N5</accession>
<protein>
    <submittedName>
        <fullName evidence="2">Conjugal transfer protein TraN</fullName>
    </submittedName>
</protein>
<dbReference type="Pfam" id="PF06986">
    <property type="entry name" value="F_T4SS_TraN"/>
    <property type="match status" value="1"/>
</dbReference>
<organism evidence="2 3">
    <name type="scientific">Sphingobium phenoxybenzoativorans</name>
    <dbReference type="NCBI Taxonomy" id="1592790"/>
    <lineage>
        <taxon>Bacteria</taxon>
        <taxon>Pseudomonadati</taxon>
        <taxon>Pseudomonadota</taxon>
        <taxon>Alphaproteobacteria</taxon>
        <taxon>Sphingomonadales</taxon>
        <taxon>Sphingomonadaceae</taxon>
        <taxon>Sphingobium</taxon>
    </lineage>
</organism>
<reference evidence="2" key="1">
    <citation type="submission" date="2021-04" db="EMBL/GenBank/DDBJ databases">
        <title>Isolation of p-tert-butylphenol degrading bacteria Sphingobium phenoxybenzoativorans Tas13 from active sludge.</title>
        <authorList>
            <person name="Li Y."/>
        </authorList>
    </citation>
    <scope>NUCLEOTIDE SEQUENCE</scope>
    <source>
        <strain evidence="2">Tas13</strain>
    </source>
</reference>
<gene>
    <name evidence="2" type="primary">traN</name>
    <name evidence="2" type="ORF">KFK14_20530</name>
</gene>
<evidence type="ECO:0000256" key="1">
    <source>
        <dbReference type="SAM" id="SignalP"/>
    </source>
</evidence>
<dbReference type="InterPro" id="IPR014121">
    <property type="entry name" value="TraN_Ftype"/>
</dbReference>
<dbReference type="Proteomes" id="UP000681425">
    <property type="component" value="Chromosome"/>
</dbReference>
<dbReference type="RefSeq" id="WP_148650786.1">
    <property type="nucleotide sequence ID" value="NZ_CP073910.1"/>
</dbReference>
<evidence type="ECO:0000313" key="2">
    <source>
        <dbReference type="EMBL" id="QUT05344.1"/>
    </source>
</evidence>
<feature type="chain" id="PRO_5037609119" evidence="1">
    <location>
        <begin position="26"/>
        <end position="372"/>
    </location>
</feature>
<keyword evidence="1" id="KW-0732">Signal</keyword>
<dbReference type="EMBL" id="CP073910">
    <property type="protein sequence ID" value="QUT05344.1"/>
    <property type="molecule type" value="Genomic_DNA"/>
</dbReference>
<evidence type="ECO:0000313" key="3">
    <source>
        <dbReference type="Proteomes" id="UP000681425"/>
    </source>
</evidence>